<dbReference type="GO" id="GO:0042910">
    <property type="term" value="F:xenobiotic transmembrane transporter activity"/>
    <property type="evidence" value="ECO:0007669"/>
    <property type="project" value="InterPro"/>
</dbReference>
<evidence type="ECO:0000256" key="3">
    <source>
        <dbReference type="ARBA" id="ARBA00022692"/>
    </source>
</evidence>
<comment type="caution">
    <text evidence="10">The sequence shown here is derived from an EMBL/GenBank/DDBJ whole genome shotgun (WGS) entry which is preliminary data.</text>
</comment>
<dbReference type="InterPro" id="IPR045069">
    <property type="entry name" value="MATE_euk"/>
</dbReference>
<reference evidence="10 11" key="1">
    <citation type="submission" date="2018-10" db="EMBL/GenBank/DDBJ databases">
        <title>A high-quality apple genome assembly.</title>
        <authorList>
            <person name="Hu J."/>
        </authorList>
    </citation>
    <scope>NUCLEOTIDE SEQUENCE [LARGE SCALE GENOMIC DNA]</scope>
    <source>
        <strain evidence="11">cv. HFTH1</strain>
        <tissue evidence="10">Young leaf</tissue>
    </source>
</reference>
<evidence type="ECO:0000256" key="1">
    <source>
        <dbReference type="ARBA" id="ARBA00004141"/>
    </source>
</evidence>
<dbReference type="GO" id="GO:0016020">
    <property type="term" value="C:membrane"/>
    <property type="evidence" value="ECO:0007669"/>
    <property type="project" value="UniProtKB-SubCell"/>
</dbReference>
<comment type="similarity">
    <text evidence="2 6">Belongs to the multi antimicrobial extrusion (MATE) (TC 2.A.66.1) family.</text>
</comment>
<dbReference type="EMBL" id="RDQH01000335">
    <property type="protein sequence ID" value="RXH89969.1"/>
    <property type="molecule type" value="Genomic_DNA"/>
</dbReference>
<comment type="caution">
    <text evidence="6">Lacks conserved residue(s) required for the propagation of feature annotation.</text>
</comment>
<feature type="signal peptide" evidence="7">
    <location>
        <begin position="1"/>
        <end position="18"/>
    </location>
</feature>
<name>A0A498J2I7_MALDO</name>
<dbReference type="PANTHER" id="PTHR11206">
    <property type="entry name" value="MULTIDRUG RESISTANCE PROTEIN"/>
    <property type="match status" value="1"/>
</dbReference>
<dbReference type="InterPro" id="IPR059003">
    <property type="entry name" value="At1g61900_C"/>
</dbReference>
<feature type="transmembrane region" description="Helical" evidence="6">
    <location>
        <begin position="619"/>
        <end position="644"/>
    </location>
</feature>
<evidence type="ECO:0000259" key="9">
    <source>
        <dbReference type="Pfam" id="PF26584"/>
    </source>
</evidence>
<feature type="transmembrane region" description="Helical" evidence="6">
    <location>
        <begin position="529"/>
        <end position="552"/>
    </location>
</feature>
<dbReference type="NCBIfam" id="TIGR00797">
    <property type="entry name" value="matE"/>
    <property type="match status" value="1"/>
</dbReference>
<dbReference type="GO" id="GO:1990961">
    <property type="term" value="P:xenobiotic detoxification by transmembrane export across the plasma membrane"/>
    <property type="evidence" value="ECO:0007669"/>
    <property type="project" value="InterPro"/>
</dbReference>
<evidence type="ECO:0000256" key="5">
    <source>
        <dbReference type="ARBA" id="ARBA00023136"/>
    </source>
</evidence>
<dbReference type="CDD" id="cd13132">
    <property type="entry name" value="MATE_eukaryotic"/>
    <property type="match status" value="1"/>
</dbReference>
<dbReference type="InterPro" id="IPR002528">
    <property type="entry name" value="MATE_fam"/>
</dbReference>
<evidence type="ECO:0000313" key="10">
    <source>
        <dbReference type="EMBL" id="RXH89969.1"/>
    </source>
</evidence>
<dbReference type="Pfam" id="PF26584">
    <property type="entry name" value="At1g61900"/>
    <property type="match status" value="1"/>
</dbReference>
<dbReference type="Pfam" id="PF01554">
    <property type="entry name" value="MatE"/>
    <property type="match status" value="2"/>
</dbReference>
<evidence type="ECO:0000313" key="11">
    <source>
        <dbReference type="Proteomes" id="UP000290289"/>
    </source>
</evidence>
<sequence length="893" mass="97108">MMTITATDCWAFFAPLLADVVCCPQFDATLATLIGHSSKSSGMLSLNATHAKHCLSDVEKILEGQGANENIQKICSIRPQNLTAASCPVTEVDMFESTVDSSKLLAACKNVDPVNECCDQVCQNAILDAARTIAAIGMPTSEGVHELPEHSTRIDDCKNIVLRWLAGNLDPSSVNKTLRGLSSCKVNKVCPLVFPNMTRVVKECANVIRNETACCNAMDSYVSRLQEQSFITNLQALNCAASLGEKLLKANVSNVYNLCRINLKDFSLQEYGCLLPSLPLDATYDKTSGISFICDLNDNVAAPWPSLSSESPSSCKKTTKIPAVPKATSAQSDLTYPICHVPHNHHLSLPNTTYLNKLATPLFPHLAALNPADCFKTKISQMTSPKNELQYPLLESYRPLPSTKSFTSKHAHEEHASGELEQVLCDTYKPFSQRLKPALWIESKLLVVLAAPAIIVYMINYVMSMSTQMFCGHLGNLELAASSLGNNGIQIFAYGLLLGMGSAVETLCGQAHGAQKYKMLGIYLQRSTVLLFFPGVLLTIIYVFSEPILLLLGESPSIASSAAVYVYGLIPQIFAYVVNFPIQKFMQSQSIVAPSAYISTGTLVIHILLSWVAVYKVGLGLLGASLVLSLSWWITVVAQFVYIVKSDRCKNTWTGFSWQAFSGLYSFFKLSVASAVMLCLETWYFQILVLLAGLLENPELALDSLSICMTINGWVFMISVGLNAAASVRVSNELGAGHPKSTAFSVVVVTVVSFIISIFAAIAVLLLRHKLSYAFTEGEAVAAAVSDLCPLLALTLLLNGVQPVLSGVAVGCGWQAFVAYVNVGCYYVVGVPFGALLGFYFKLGAKGIWLGMVGGTLMQTLILLWVTIRTDWNKEVEEAKKRLNQWDVKEPLK</sequence>
<feature type="transmembrane region" description="Helical" evidence="6">
    <location>
        <begin position="818"/>
        <end position="841"/>
    </location>
</feature>
<protein>
    <recommendedName>
        <fullName evidence="6">Protein DETOXIFICATION</fullName>
    </recommendedName>
    <alternativeName>
        <fullName evidence="6">Multidrug and toxic compound extrusion protein</fullName>
    </alternativeName>
</protein>
<feature type="transmembrane region" description="Helical" evidence="6">
    <location>
        <begin position="848"/>
        <end position="868"/>
    </location>
</feature>
<feature type="transmembrane region" description="Helical" evidence="6">
    <location>
        <begin position="591"/>
        <end position="613"/>
    </location>
</feature>
<keyword evidence="5 6" id="KW-0472">Membrane</keyword>
<accession>A0A498J2I7</accession>
<proteinExistence type="inferred from homology"/>
<feature type="transmembrane region" description="Helical" evidence="6">
    <location>
        <begin position="558"/>
        <end position="579"/>
    </location>
</feature>
<evidence type="ECO:0000256" key="7">
    <source>
        <dbReference type="SAM" id="SignalP"/>
    </source>
</evidence>
<gene>
    <name evidence="10" type="ORF">DVH24_032326</name>
</gene>
<keyword evidence="3 6" id="KW-0812">Transmembrane</keyword>
<evidence type="ECO:0000256" key="4">
    <source>
        <dbReference type="ARBA" id="ARBA00022989"/>
    </source>
</evidence>
<feature type="transmembrane region" description="Helical" evidence="6">
    <location>
        <begin position="743"/>
        <end position="767"/>
    </location>
</feature>
<feature type="transmembrane region" description="Helical" evidence="6">
    <location>
        <begin position="656"/>
        <end position="677"/>
    </location>
</feature>
<dbReference type="InterPro" id="IPR043891">
    <property type="entry name" value="SPARK"/>
</dbReference>
<feature type="domain" description="SPARK" evidence="8">
    <location>
        <begin position="3"/>
        <end position="135"/>
    </location>
</feature>
<feature type="domain" description="At1g61900-like C-terminal" evidence="9">
    <location>
        <begin position="188"/>
        <end position="260"/>
    </location>
</feature>
<dbReference type="AlphaFoldDB" id="A0A498J2I7"/>
<keyword evidence="7" id="KW-0732">Signal</keyword>
<keyword evidence="4 6" id="KW-1133">Transmembrane helix</keyword>
<keyword evidence="11" id="KW-1185">Reference proteome</keyword>
<evidence type="ECO:0000256" key="6">
    <source>
        <dbReference type="RuleBase" id="RU004914"/>
    </source>
</evidence>
<feature type="transmembrane region" description="Helical" evidence="6">
    <location>
        <begin position="438"/>
        <end position="459"/>
    </location>
</feature>
<organism evidence="10 11">
    <name type="scientific">Malus domestica</name>
    <name type="common">Apple</name>
    <name type="synonym">Pyrus malus</name>
    <dbReference type="NCBI Taxonomy" id="3750"/>
    <lineage>
        <taxon>Eukaryota</taxon>
        <taxon>Viridiplantae</taxon>
        <taxon>Streptophyta</taxon>
        <taxon>Embryophyta</taxon>
        <taxon>Tracheophyta</taxon>
        <taxon>Spermatophyta</taxon>
        <taxon>Magnoliopsida</taxon>
        <taxon>eudicotyledons</taxon>
        <taxon>Gunneridae</taxon>
        <taxon>Pentapetalae</taxon>
        <taxon>rosids</taxon>
        <taxon>fabids</taxon>
        <taxon>Rosales</taxon>
        <taxon>Rosaceae</taxon>
        <taxon>Amygdaloideae</taxon>
        <taxon>Maleae</taxon>
        <taxon>Malus</taxon>
    </lineage>
</organism>
<comment type="subcellular location">
    <subcellularLocation>
        <location evidence="1">Membrane</location>
        <topology evidence="1">Multi-pass membrane protein</topology>
    </subcellularLocation>
</comment>
<evidence type="ECO:0000259" key="8">
    <source>
        <dbReference type="Pfam" id="PF19160"/>
    </source>
</evidence>
<evidence type="ECO:0000256" key="2">
    <source>
        <dbReference type="ARBA" id="ARBA00010199"/>
    </source>
</evidence>
<feature type="chain" id="PRO_5019720674" description="Protein DETOXIFICATION" evidence="7">
    <location>
        <begin position="19"/>
        <end position="893"/>
    </location>
</feature>
<dbReference type="Pfam" id="PF19160">
    <property type="entry name" value="SPARK"/>
    <property type="match status" value="1"/>
</dbReference>
<dbReference type="Proteomes" id="UP000290289">
    <property type="component" value="Chromosome 9"/>
</dbReference>
<dbReference type="GO" id="GO:0015297">
    <property type="term" value="F:antiporter activity"/>
    <property type="evidence" value="ECO:0007669"/>
    <property type="project" value="InterPro"/>
</dbReference>